<sequence length="306" mass="35701">MKKIINIVFYVFVFIFAFFIINLAINHFMASLGERNVDKSNYKFAELENGKIFYKEYGEGNPFILLHGFLGSSKDLEKAARELSKNYKVIVPDIPSFGLSSEYSLEKNSKEKMSEALIEFLNYFDYEDYNLLGHSMGGEVALHITLKDEKVNKLFLVDSQGYEANNFYPDFLKEHPGISSFFIRTFFQNYFFQRFLARTGINNMANFDDSEFLKSYYFNYNIPSMVIHELNVDDDAGILKNRIKNIENKTYIIWGDKDEVVPISNAEKFSEDIDNSEYFIISESGHNPFLENFEETIKIIKEKARD</sequence>
<dbReference type="RefSeq" id="WP_091403030.1">
    <property type="nucleotide sequence ID" value="NZ_FMYV01000003.1"/>
</dbReference>
<dbReference type="PANTHER" id="PTHR43798:SF33">
    <property type="entry name" value="HYDROLASE, PUTATIVE (AFU_ORTHOLOGUE AFUA_2G14860)-RELATED"/>
    <property type="match status" value="1"/>
</dbReference>
<dbReference type="InterPro" id="IPR029058">
    <property type="entry name" value="AB_hydrolase_fold"/>
</dbReference>
<accession>A0A1G6KMA3</accession>
<dbReference type="InterPro" id="IPR000073">
    <property type="entry name" value="AB_hydrolase_1"/>
</dbReference>
<feature type="transmembrane region" description="Helical" evidence="1">
    <location>
        <begin position="7"/>
        <end position="29"/>
    </location>
</feature>
<keyword evidence="4" id="KW-1185">Reference proteome</keyword>
<evidence type="ECO:0000313" key="4">
    <source>
        <dbReference type="Proteomes" id="UP000199322"/>
    </source>
</evidence>
<dbReference type="InterPro" id="IPR050266">
    <property type="entry name" value="AB_hydrolase_sf"/>
</dbReference>
<dbReference type="PANTHER" id="PTHR43798">
    <property type="entry name" value="MONOACYLGLYCEROL LIPASE"/>
    <property type="match status" value="1"/>
</dbReference>
<dbReference type="Pfam" id="PF00561">
    <property type="entry name" value="Abhydrolase_1"/>
    <property type="match status" value="1"/>
</dbReference>
<feature type="domain" description="AB hydrolase-1" evidence="2">
    <location>
        <begin position="61"/>
        <end position="292"/>
    </location>
</feature>
<dbReference type="Proteomes" id="UP000199322">
    <property type="component" value="Unassembled WGS sequence"/>
</dbReference>
<dbReference type="AlphaFoldDB" id="A0A1G6KMA3"/>
<proteinExistence type="predicted"/>
<dbReference type="Gene3D" id="3.40.50.1820">
    <property type="entry name" value="alpha/beta hydrolase"/>
    <property type="match status" value="1"/>
</dbReference>
<dbReference type="STRING" id="28234.SAMN04488588_0807"/>
<dbReference type="SUPFAM" id="SSF53474">
    <property type="entry name" value="alpha/beta-Hydrolases"/>
    <property type="match status" value="1"/>
</dbReference>
<protein>
    <submittedName>
        <fullName evidence="3">Pimeloyl-ACP methyl ester carboxylesterase</fullName>
    </submittedName>
</protein>
<gene>
    <name evidence="3" type="ORF">SAMN04488588_0807</name>
</gene>
<name>A0A1G6KMA3_9BACT</name>
<dbReference type="EMBL" id="FMYV01000003">
    <property type="protein sequence ID" value="SDC31958.1"/>
    <property type="molecule type" value="Genomic_DNA"/>
</dbReference>
<dbReference type="PRINTS" id="PR00111">
    <property type="entry name" value="ABHYDROLASE"/>
</dbReference>
<keyword evidence="1" id="KW-1133">Transmembrane helix</keyword>
<reference evidence="3 4" key="1">
    <citation type="submission" date="2016-10" db="EMBL/GenBank/DDBJ databases">
        <authorList>
            <person name="de Groot N.N."/>
        </authorList>
    </citation>
    <scope>NUCLEOTIDE SEQUENCE [LARGE SCALE GENOMIC DNA]</scope>
    <source>
        <strain evidence="3 4">WG14</strain>
    </source>
</reference>
<keyword evidence="1" id="KW-0472">Membrane</keyword>
<keyword evidence="1" id="KW-0812">Transmembrane</keyword>
<evidence type="ECO:0000256" key="1">
    <source>
        <dbReference type="SAM" id="Phobius"/>
    </source>
</evidence>
<evidence type="ECO:0000259" key="2">
    <source>
        <dbReference type="Pfam" id="PF00561"/>
    </source>
</evidence>
<dbReference type="GO" id="GO:0016020">
    <property type="term" value="C:membrane"/>
    <property type="evidence" value="ECO:0007669"/>
    <property type="project" value="TreeGrafter"/>
</dbReference>
<organism evidence="3 4">
    <name type="scientific">Geotoga petraea</name>
    <dbReference type="NCBI Taxonomy" id="28234"/>
    <lineage>
        <taxon>Bacteria</taxon>
        <taxon>Thermotogati</taxon>
        <taxon>Thermotogota</taxon>
        <taxon>Thermotogae</taxon>
        <taxon>Petrotogales</taxon>
        <taxon>Petrotogaceae</taxon>
        <taxon>Geotoga</taxon>
    </lineage>
</organism>
<evidence type="ECO:0000313" key="3">
    <source>
        <dbReference type="EMBL" id="SDC31958.1"/>
    </source>
</evidence>